<dbReference type="PANTHER" id="PTHR20852">
    <property type="entry name" value="GLUTAMINE SYNTHETASE"/>
    <property type="match status" value="1"/>
</dbReference>
<evidence type="ECO:0000256" key="2">
    <source>
        <dbReference type="ARBA" id="ARBA00030668"/>
    </source>
</evidence>
<evidence type="ECO:0000313" key="5">
    <source>
        <dbReference type="EMBL" id="PHT65707.1"/>
    </source>
</evidence>
<evidence type="ECO:0000259" key="4">
    <source>
        <dbReference type="PROSITE" id="PS51986"/>
    </source>
</evidence>
<dbReference type="InterPro" id="IPR050292">
    <property type="entry name" value="Glutamine_Synthetase"/>
</dbReference>
<dbReference type="Proteomes" id="UP000222542">
    <property type="component" value="Unassembled WGS sequence"/>
</dbReference>
<comment type="caution">
    <text evidence="5">The sequence shown here is derived from an EMBL/GenBank/DDBJ whole genome shotgun (WGS) entry which is preliminary data.</text>
</comment>
<dbReference type="Pfam" id="PF03951">
    <property type="entry name" value="Gln-synt_N"/>
    <property type="match status" value="1"/>
</dbReference>
<proteinExistence type="inferred from homology"/>
<dbReference type="SUPFAM" id="SSF54368">
    <property type="entry name" value="Glutamine synthetase, N-terminal domain"/>
    <property type="match status" value="1"/>
</dbReference>
<dbReference type="OMA" id="YWENPST"/>
<dbReference type="Gramene" id="PHT65707">
    <property type="protein sequence ID" value="PHT65707"/>
    <property type="gene ID" value="T459_30132"/>
</dbReference>
<dbReference type="InterPro" id="IPR036651">
    <property type="entry name" value="Gln_synt_N_sf"/>
</dbReference>
<gene>
    <name evidence="5" type="ORF">T459_30132</name>
</gene>
<reference evidence="5 6" key="1">
    <citation type="journal article" date="2014" name="Nat. Genet.">
        <title>Genome sequence of the hot pepper provides insights into the evolution of pungency in Capsicum species.</title>
        <authorList>
            <person name="Kim S."/>
            <person name="Park M."/>
            <person name="Yeom S.I."/>
            <person name="Kim Y.M."/>
            <person name="Lee J.M."/>
            <person name="Lee H.A."/>
            <person name="Seo E."/>
            <person name="Choi J."/>
            <person name="Cheong K."/>
            <person name="Kim K.T."/>
            <person name="Jung K."/>
            <person name="Lee G.W."/>
            <person name="Oh S.K."/>
            <person name="Bae C."/>
            <person name="Kim S.B."/>
            <person name="Lee H.Y."/>
            <person name="Kim S.Y."/>
            <person name="Kim M.S."/>
            <person name="Kang B.C."/>
            <person name="Jo Y.D."/>
            <person name="Yang H.B."/>
            <person name="Jeong H.J."/>
            <person name="Kang W.H."/>
            <person name="Kwon J.K."/>
            <person name="Shin C."/>
            <person name="Lim J.Y."/>
            <person name="Park J.H."/>
            <person name="Huh J.H."/>
            <person name="Kim J.S."/>
            <person name="Kim B.D."/>
            <person name="Cohen O."/>
            <person name="Paran I."/>
            <person name="Suh M.C."/>
            <person name="Lee S.B."/>
            <person name="Kim Y.K."/>
            <person name="Shin Y."/>
            <person name="Noh S.J."/>
            <person name="Park J."/>
            <person name="Seo Y.S."/>
            <person name="Kwon S.Y."/>
            <person name="Kim H.A."/>
            <person name="Park J.M."/>
            <person name="Kim H.J."/>
            <person name="Choi S.B."/>
            <person name="Bosland P.W."/>
            <person name="Reeves G."/>
            <person name="Jo S.H."/>
            <person name="Lee B.W."/>
            <person name="Cho H.T."/>
            <person name="Choi H.S."/>
            <person name="Lee M.S."/>
            <person name="Yu Y."/>
            <person name="Do Choi Y."/>
            <person name="Park B.S."/>
            <person name="van Deynze A."/>
            <person name="Ashrafi H."/>
            <person name="Hill T."/>
            <person name="Kim W.T."/>
            <person name="Pai H.S."/>
            <person name="Ahn H.K."/>
            <person name="Yeam I."/>
            <person name="Giovannoni J.J."/>
            <person name="Rose J.K."/>
            <person name="Sorensen I."/>
            <person name="Lee S.J."/>
            <person name="Kim R.W."/>
            <person name="Choi I.Y."/>
            <person name="Choi B.S."/>
            <person name="Lim J.S."/>
            <person name="Lee Y.H."/>
            <person name="Choi D."/>
        </authorList>
    </citation>
    <scope>NUCLEOTIDE SEQUENCE [LARGE SCALE GENOMIC DNA]</scope>
    <source>
        <strain evidence="6">cv. CM334</strain>
    </source>
</reference>
<comment type="similarity">
    <text evidence="3">Belongs to the glutamine synthetase family.</text>
</comment>
<name>A0A2G2Y7H9_CAPAN</name>
<comment type="subunit">
    <text evidence="1">Homooctamer.</text>
</comment>
<protein>
    <recommendedName>
        <fullName evidence="2">Glutamate--ammonia ligase</fullName>
    </recommendedName>
</protein>
<feature type="domain" description="GS beta-grasp" evidence="4">
    <location>
        <begin position="1"/>
        <end position="78"/>
    </location>
</feature>
<evidence type="ECO:0000256" key="1">
    <source>
        <dbReference type="ARBA" id="ARBA00011823"/>
    </source>
</evidence>
<dbReference type="STRING" id="4072.A0A2G2Y7H9"/>
<dbReference type="PROSITE" id="PS51986">
    <property type="entry name" value="GS_BETA_GRASP"/>
    <property type="match status" value="1"/>
</dbReference>
<keyword evidence="6" id="KW-1185">Reference proteome</keyword>
<dbReference type="GO" id="GO:0006542">
    <property type="term" value="P:glutamine biosynthetic process"/>
    <property type="evidence" value="ECO:0007669"/>
    <property type="project" value="InterPro"/>
</dbReference>
<dbReference type="PANTHER" id="PTHR20852:SF118">
    <property type="entry name" value="GLUTAMINE SYNTHETASE, CHLOROPLASTIC_MITOCHONDRIAL"/>
    <property type="match status" value="1"/>
</dbReference>
<reference evidence="5 6" key="2">
    <citation type="journal article" date="2017" name="Genome Biol.">
        <title>New reference genome sequences of hot pepper reveal the massive evolution of plant disease-resistance genes by retroduplication.</title>
        <authorList>
            <person name="Kim S."/>
            <person name="Park J."/>
            <person name="Yeom S.I."/>
            <person name="Kim Y.M."/>
            <person name="Seo E."/>
            <person name="Kim K.T."/>
            <person name="Kim M.S."/>
            <person name="Lee J.M."/>
            <person name="Cheong K."/>
            <person name="Shin H.S."/>
            <person name="Kim S.B."/>
            <person name="Han K."/>
            <person name="Lee J."/>
            <person name="Park M."/>
            <person name="Lee H.A."/>
            <person name="Lee H.Y."/>
            <person name="Lee Y."/>
            <person name="Oh S."/>
            <person name="Lee J.H."/>
            <person name="Choi E."/>
            <person name="Choi E."/>
            <person name="Lee S.E."/>
            <person name="Jeon J."/>
            <person name="Kim H."/>
            <person name="Choi G."/>
            <person name="Song H."/>
            <person name="Lee J."/>
            <person name="Lee S.C."/>
            <person name="Kwon J.K."/>
            <person name="Lee H.Y."/>
            <person name="Koo N."/>
            <person name="Hong Y."/>
            <person name="Kim R.W."/>
            <person name="Kang W.H."/>
            <person name="Huh J.H."/>
            <person name="Kang B.C."/>
            <person name="Yang T.J."/>
            <person name="Lee Y.H."/>
            <person name="Bennetzen J.L."/>
            <person name="Choi D."/>
        </authorList>
    </citation>
    <scope>NUCLEOTIDE SEQUENCE [LARGE SCALE GENOMIC DNA]</scope>
    <source>
        <strain evidence="6">cv. CM334</strain>
    </source>
</reference>
<dbReference type="EMBL" id="AYRZ02000012">
    <property type="protein sequence ID" value="PHT65707.1"/>
    <property type="molecule type" value="Genomic_DNA"/>
</dbReference>
<dbReference type="GO" id="GO:0004356">
    <property type="term" value="F:glutamine synthetase activity"/>
    <property type="evidence" value="ECO:0007669"/>
    <property type="project" value="InterPro"/>
</dbReference>
<accession>A0A2G2Y7H9</accession>
<dbReference type="InterPro" id="IPR008147">
    <property type="entry name" value="Gln_synt_N"/>
</dbReference>
<dbReference type="AlphaFoldDB" id="A0A2G2Y7H9"/>
<sequence>MRSKSRVHDAASLIKQQSISTPIQHASELPKWNYDGSSIGQAFGEDSGVILYPQAIFKDPFHGGNNILVICDAYTPTGEPIPTNKRHKAA</sequence>
<evidence type="ECO:0000256" key="3">
    <source>
        <dbReference type="PROSITE-ProRule" id="PRU01330"/>
    </source>
</evidence>
<organism evidence="5 6">
    <name type="scientific">Capsicum annuum</name>
    <name type="common">Capsicum pepper</name>
    <dbReference type="NCBI Taxonomy" id="4072"/>
    <lineage>
        <taxon>Eukaryota</taxon>
        <taxon>Viridiplantae</taxon>
        <taxon>Streptophyta</taxon>
        <taxon>Embryophyta</taxon>
        <taxon>Tracheophyta</taxon>
        <taxon>Spermatophyta</taxon>
        <taxon>Magnoliopsida</taxon>
        <taxon>eudicotyledons</taxon>
        <taxon>Gunneridae</taxon>
        <taxon>Pentapetalae</taxon>
        <taxon>asterids</taxon>
        <taxon>lamiids</taxon>
        <taxon>Solanales</taxon>
        <taxon>Solanaceae</taxon>
        <taxon>Solanoideae</taxon>
        <taxon>Capsiceae</taxon>
        <taxon>Capsicum</taxon>
    </lineage>
</organism>
<evidence type="ECO:0000313" key="6">
    <source>
        <dbReference type="Proteomes" id="UP000222542"/>
    </source>
</evidence>
<dbReference type="Gene3D" id="3.10.20.70">
    <property type="entry name" value="Glutamine synthetase, N-terminal domain"/>
    <property type="match status" value="1"/>
</dbReference>